<protein>
    <recommendedName>
        <fullName evidence="4">TraB/GumN family protein</fullName>
    </recommendedName>
</protein>
<reference evidence="3" key="1">
    <citation type="journal article" date="2019" name="Int. J. Syst. Evol. Microbiol.">
        <title>The Global Catalogue of Microorganisms (GCM) 10K type strain sequencing project: providing services to taxonomists for standard genome sequencing and annotation.</title>
        <authorList>
            <consortium name="The Broad Institute Genomics Platform"/>
            <consortium name="The Broad Institute Genome Sequencing Center for Infectious Disease"/>
            <person name="Wu L."/>
            <person name="Ma J."/>
        </authorList>
    </citation>
    <scope>NUCLEOTIDE SEQUENCE [LARGE SCALE GENOMIC DNA]</scope>
    <source>
        <strain evidence="3">JCM 16545</strain>
    </source>
</reference>
<gene>
    <name evidence="2" type="ORF">ACFSKU_10240</name>
</gene>
<keyword evidence="3" id="KW-1185">Reference proteome</keyword>
<feature type="chain" id="PRO_5046165612" description="TraB/GumN family protein" evidence="1">
    <location>
        <begin position="20"/>
        <end position="93"/>
    </location>
</feature>
<dbReference type="EMBL" id="JBHUHV010000029">
    <property type="protein sequence ID" value="MFD2067263.1"/>
    <property type="molecule type" value="Genomic_DNA"/>
</dbReference>
<name>A0ABW4WX18_9BACT</name>
<organism evidence="2 3">
    <name type="scientific">Pontibacter silvestris</name>
    <dbReference type="NCBI Taxonomy" id="2305183"/>
    <lineage>
        <taxon>Bacteria</taxon>
        <taxon>Pseudomonadati</taxon>
        <taxon>Bacteroidota</taxon>
        <taxon>Cytophagia</taxon>
        <taxon>Cytophagales</taxon>
        <taxon>Hymenobacteraceae</taxon>
        <taxon>Pontibacter</taxon>
    </lineage>
</organism>
<proteinExistence type="predicted"/>
<keyword evidence="1" id="KW-0732">Signal</keyword>
<sequence length="93" mass="10867">MKNLLMTLFTLLIAFYSFGQQKETEITVIGTIHQAASNFNPDTLYEILERIKPDIILIEIDSSFFTEDFRFKILLMRMSKLPLLAMYKDTLVL</sequence>
<evidence type="ECO:0000313" key="2">
    <source>
        <dbReference type="EMBL" id="MFD2067263.1"/>
    </source>
</evidence>
<dbReference type="Proteomes" id="UP001597369">
    <property type="component" value="Unassembled WGS sequence"/>
</dbReference>
<accession>A0ABW4WX18</accession>
<evidence type="ECO:0000256" key="1">
    <source>
        <dbReference type="SAM" id="SignalP"/>
    </source>
</evidence>
<feature type="signal peptide" evidence="1">
    <location>
        <begin position="1"/>
        <end position="19"/>
    </location>
</feature>
<evidence type="ECO:0000313" key="3">
    <source>
        <dbReference type="Proteomes" id="UP001597369"/>
    </source>
</evidence>
<evidence type="ECO:0008006" key="4">
    <source>
        <dbReference type="Google" id="ProtNLM"/>
    </source>
</evidence>
<dbReference type="RefSeq" id="WP_229960899.1">
    <property type="nucleotide sequence ID" value="NZ_JAJJWI010000009.1"/>
</dbReference>
<comment type="caution">
    <text evidence="2">The sequence shown here is derived from an EMBL/GenBank/DDBJ whole genome shotgun (WGS) entry which is preliminary data.</text>
</comment>